<evidence type="ECO:0000256" key="1">
    <source>
        <dbReference type="SAM" id="MobiDB-lite"/>
    </source>
</evidence>
<feature type="region of interest" description="Disordered" evidence="1">
    <location>
        <begin position="1"/>
        <end position="35"/>
    </location>
</feature>
<evidence type="ECO:0000313" key="2">
    <source>
        <dbReference type="EMBL" id="SDK17938.1"/>
    </source>
</evidence>
<keyword evidence="3" id="KW-1185">Reference proteome</keyword>
<protein>
    <submittedName>
        <fullName evidence="2">Uncharacterized protein</fullName>
    </submittedName>
</protein>
<dbReference type="STRING" id="417292.SAMN05421806_105164"/>
<proteinExistence type="predicted"/>
<gene>
    <name evidence="2" type="ORF">SAMN05421806_105164</name>
</gene>
<dbReference type="Proteomes" id="UP000199155">
    <property type="component" value="Unassembled WGS sequence"/>
</dbReference>
<dbReference type="RefSeq" id="WP_093610319.1">
    <property type="nucleotide sequence ID" value="NZ_FNFF01000005.1"/>
</dbReference>
<dbReference type="AlphaFoldDB" id="A0A1G8ZSA1"/>
<feature type="compositionally biased region" description="Basic and acidic residues" evidence="1">
    <location>
        <begin position="11"/>
        <end position="28"/>
    </location>
</feature>
<evidence type="ECO:0000313" key="3">
    <source>
        <dbReference type="Proteomes" id="UP000199155"/>
    </source>
</evidence>
<dbReference type="EMBL" id="FNFF01000005">
    <property type="protein sequence ID" value="SDK17938.1"/>
    <property type="molecule type" value="Genomic_DNA"/>
</dbReference>
<reference evidence="2 3" key="1">
    <citation type="submission" date="2016-10" db="EMBL/GenBank/DDBJ databases">
        <authorList>
            <person name="de Groot N.N."/>
        </authorList>
    </citation>
    <scope>NUCLEOTIDE SEQUENCE [LARGE SCALE GENOMIC DNA]</scope>
    <source>
        <strain evidence="2 3">CGMCC 4.5727</strain>
    </source>
</reference>
<organism evidence="2 3">
    <name type="scientific">Streptomyces indicus</name>
    <dbReference type="NCBI Taxonomy" id="417292"/>
    <lineage>
        <taxon>Bacteria</taxon>
        <taxon>Bacillati</taxon>
        <taxon>Actinomycetota</taxon>
        <taxon>Actinomycetes</taxon>
        <taxon>Kitasatosporales</taxon>
        <taxon>Streptomycetaceae</taxon>
        <taxon>Streptomyces</taxon>
    </lineage>
</organism>
<sequence length="117" mass="12903">MIRDLYNVRAVGDDGERTPLTPEGERGRTPLTPEEEQRARRVLFAELGNALADHGEVSFPAHTPPERLRLIEVGRALSAHWGIPVVVEPEDEVRMRLYLPGEVGGDGRGGERARLGS</sequence>
<dbReference type="OrthoDB" id="4224217at2"/>
<name>A0A1G8ZSA1_9ACTN</name>
<accession>A0A1G8ZSA1</accession>